<reference evidence="1" key="1">
    <citation type="journal article" date="2021" name="Proc. Natl. Acad. Sci. U.S.A.">
        <title>A Catalog of Tens of Thousands of Viruses from Human Metagenomes Reveals Hidden Associations with Chronic Diseases.</title>
        <authorList>
            <person name="Tisza M.J."/>
            <person name="Buck C.B."/>
        </authorList>
    </citation>
    <scope>NUCLEOTIDE SEQUENCE</scope>
    <source>
        <strain evidence="1">CtPxx43</strain>
    </source>
</reference>
<accession>A0A8S5PDZ2</accession>
<sequence length="61" mass="6874">MDTNITGIIIKNSLDDFTLWLPEIPADEPLLKELMRKYENSGSSVRGTASDIMDEVKDAFQ</sequence>
<evidence type="ECO:0000313" key="1">
    <source>
        <dbReference type="EMBL" id="DAE04896.1"/>
    </source>
</evidence>
<organism evidence="1">
    <name type="scientific">Siphoviridae sp. ctPxx43</name>
    <dbReference type="NCBI Taxonomy" id="2825489"/>
    <lineage>
        <taxon>Viruses</taxon>
        <taxon>Duplodnaviria</taxon>
        <taxon>Heunggongvirae</taxon>
        <taxon>Uroviricota</taxon>
        <taxon>Caudoviricetes</taxon>
    </lineage>
</organism>
<dbReference type="EMBL" id="BK015396">
    <property type="protein sequence ID" value="DAE04896.1"/>
    <property type="molecule type" value="Genomic_DNA"/>
</dbReference>
<name>A0A8S5PDZ2_9CAUD</name>
<protein>
    <submittedName>
        <fullName evidence="1">Uncharacterized protein</fullName>
    </submittedName>
</protein>
<proteinExistence type="predicted"/>